<dbReference type="OrthoDB" id="1821976at2"/>
<dbReference type="Proteomes" id="UP000267798">
    <property type="component" value="Unassembled WGS sequence"/>
</dbReference>
<dbReference type="InterPro" id="IPR036388">
    <property type="entry name" value="WH-like_DNA-bd_sf"/>
</dbReference>
<comment type="caution">
    <text evidence="1">The sequence shown here is derived from an EMBL/GenBank/DDBJ whole genome shotgun (WGS) entry which is preliminary data.</text>
</comment>
<sequence length="280" mass="31783">MPRHSYPFPMYSGLLEQGHYKKIGGAIWLFLWCVSATTAEKEKDAIVWGIVLGNKPLQLAELAQKFGVSDKTVSRWINILEEYQYIRVTRAPRGLILSVRQSKKFAAPASDNSVRAFASDHTDLSDQRDKSVGSNKDITASPVVVVVEQEKLQLIQEIEQHFLFRRGRGYAVSPSDFEEIQRLVVSNVPLSLILTCIDRAFDEFKPRHSRDEIRSFNFVVPRILDAWEKLKATTAAVPPAAVAPGSSPRRNGFISKQQQELNELERLREEELKREQASAY</sequence>
<accession>A0A3A6PJZ2</accession>
<dbReference type="Gene3D" id="1.10.10.10">
    <property type="entry name" value="Winged helix-like DNA-binding domain superfamily/Winged helix DNA-binding domain"/>
    <property type="match status" value="1"/>
</dbReference>
<organism evidence="1 2">
    <name type="scientific">Paenibacillus pinisoli</name>
    <dbReference type="NCBI Taxonomy" id="1276110"/>
    <lineage>
        <taxon>Bacteria</taxon>
        <taxon>Bacillati</taxon>
        <taxon>Bacillota</taxon>
        <taxon>Bacilli</taxon>
        <taxon>Bacillales</taxon>
        <taxon>Paenibacillaceae</taxon>
        <taxon>Paenibacillus</taxon>
    </lineage>
</organism>
<evidence type="ECO:0000313" key="2">
    <source>
        <dbReference type="Proteomes" id="UP000267798"/>
    </source>
</evidence>
<dbReference type="InterPro" id="IPR036390">
    <property type="entry name" value="WH_DNA-bd_sf"/>
</dbReference>
<dbReference type="EMBL" id="QXQB01000002">
    <property type="protein sequence ID" value="RJX40066.1"/>
    <property type="molecule type" value="Genomic_DNA"/>
</dbReference>
<evidence type="ECO:0000313" key="1">
    <source>
        <dbReference type="EMBL" id="RJX40066.1"/>
    </source>
</evidence>
<name>A0A3A6PJZ2_9BACL</name>
<dbReference type="AlphaFoldDB" id="A0A3A6PJZ2"/>
<proteinExistence type="predicted"/>
<dbReference type="RefSeq" id="WP_120110024.1">
    <property type="nucleotide sequence ID" value="NZ_QXQB01000002.1"/>
</dbReference>
<keyword evidence="2" id="KW-1185">Reference proteome</keyword>
<protein>
    <submittedName>
        <fullName evidence="1">HTH domain-containing protein</fullName>
    </submittedName>
</protein>
<gene>
    <name evidence="1" type="ORF">D3P09_11875</name>
</gene>
<reference evidence="1 2" key="1">
    <citation type="submission" date="2018-09" db="EMBL/GenBank/DDBJ databases">
        <title>Paenibacillus aracenensis nov. sp. isolated from a cave in southern Spain.</title>
        <authorList>
            <person name="Jurado V."/>
            <person name="Gutierrez-Patricio S."/>
            <person name="Gonzalez-Pimentel J.L."/>
            <person name="Miller A.Z."/>
            <person name="Laiz L."/>
            <person name="Saiz-Jimenez C."/>
        </authorList>
    </citation>
    <scope>NUCLEOTIDE SEQUENCE [LARGE SCALE GENOMIC DNA]</scope>
    <source>
        <strain evidence="1 2">JCM 19203</strain>
    </source>
</reference>
<dbReference type="SUPFAM" id="SSF46785">
    <property type="entry name" value="Winged helix' DNA-binding domain"/>
    <property type="match status" value="1"/>
</dbReference>